<organism evidence="2 3">
    <name type="scientific">Leifsonia stereocauli</name>
    <dbReference type="NCBI Taxonomy" id="3134136"/>
    <lineage>
        <taxon>Bacteria</taxon>
        <taxon>Bacillati</taxon>
        <taxon>Actinomycetota</taxon>
        <taxon>Actinomycetes</taxon>
        <taxon>Micrococcales</taxon>
        <taxon>Microbacteriaceae</taxon>
        <taxon>Leifsonia</taxon>
    </lineage>
</organism>
<feature type="compositionally biased region" description="Low complexity" evidence="1">
    <location>
        <begin position="19"/>
        <end position="32"/>
    </location>
</feature>
<dbReference type="InterPro" id="IPR028974">
    <property type="entry name" value="TSP_type-3_rpt"/>
</dbReference>
<protein>
    <recommendedName>
        <fullName evidence="4">Calcium-binding protein</fullName>
    </recommendedName>
</protein>
<sequence>MSGWTDTDGDGVGNYATFDTTGDGVDDLVLLDSDNDHVIDTRGTDTDSDGGIDQSEVDTNRDGSIDEIRKDTDKDGVEDTILRDRGDGVFETYMEPGPTDPREAIMDATVVSAPTNPDPLIALLENPDITADSRKMIENYQAQMDQIREGWL</sequence>
<feature type="region of interest" description="Disordered" evidence="1">
    <location>
        <begin position="1"/>
        <end position="76"/>
    </location>
</feature>
<evidence type="ECO:0000256" key="1">
    <source>
        <dbReference type="SAM" id="MobiDB-lite"/>
    </source>
</evidence>
<proteinExistence type="predicted"/>
<evidence type="ECO:0000313" key="2">
    <source>
        <dbReference type="EMBL" id="MEN1945481.1"/>
    </source>
</evidence>
<dbReference type="RefSeq" id="WP_342111631.1">
    <property type="nucleotide sequence ID" value="NZ_JBCAUN010000001.1"/>
</dbReference>
<accession>A0ABU9W0G7</accession>
<evidence type="ECO:0008006" key="4">
    <source>
        <dbReference type="Google" id="ProtNLM"/>
    </source>
</evidence>
<name>A0ABU9W0G7_9MICO</name>
<dbReference type="SUPFAM" id="SSF103647">
    <property type="entry name" value="TSP type-3 repeat"/>
    <property type="match status" value="1"/>
</dbReference>
<feature type="compositionally biased region" description="Basic and acidic residues" evidence="1">
    <location>
        <begin position="34"/>
        <end position="45"/>
    </location>
</feature>
<keyword evidence="3" id="KW-1185">Reference proteome</keyword>
<reference evidence="2 3" key="1">
    <citation type="submission" date="2024-03" db="EMBL/GenBank/DDBJ databases">
        <title>YIM 134122 draft genome.</title>
        <authorList>
            <person name="Zuo S."/>
            <person name="Xiong L."/>
        </authorList>
    </citation>
    <scope>NUCLEOTIDE SEQUENCE [LARGE SCALE GENOMIC DNA]</scope>
    <source>
        <strain evidence="2 3">YIM 134122</strain>
    </source>
</reference>
<feature type="compositionally biased region" description="Basic and acidic residues" evidence="1">
    <location>
        <begin position="58"/>
        <end position="76"/>
    </location>
</feature>
<dbReference type="Proteomes" id="UP001425155">
    <property type="component" value="Unassembled WGS sequence"/>
</dbReference>
<dbReference type="EMBL" id="JBCLVG010000001">
    <property type="protein sequence ID" value="MEN1945481.1"/>
    <property type="molecule type" value="Genomic_DNA"/>
</dbReference>
<gene>
    <name evidence="2" type="ORF">WJX64_02885</name>
</gene>
<evidence type="ECO:0000313" key="3">
    <source>
        <dbReference type="Proteomes" id="UP001425155"/>
    </source>
</evidence>
<comment type="caution">
    <text evidence="2">The sequence shown here is derived from an EMBL/GenBank/DDBJ whole genome shotgun (WGS) entry which is preliminary data.</text>
</comment>